<feature type="domain" description="G-protein coupled receptors family 1 profile" evidence="6">
    <location>
        <begin position="144"/>
        <end position="416"/>
    </location>
</feature>
<feature type="transmembrane region" description="Helical" evidence="5">
    <location>
        <begin position="304"/>
        <end position="327"/>
    </location>
</feature>
<protein>
    <recommendedName>
        <fullName evidence="6">G-protein coupled receptors family 1 profile domain-containing protein</fullName>
    </recommendedName>
</protein>
<evidence type="ECO:0000313" key="7">
    <source>
        <dbReference type="EMBL" id="ELU14312.1"/>
    </source>
</evidence>
<proteinExistence type="predicted"/>
<accession>R7V780</accession>
<dbReference type="SUPFAM" id="SSF81321">
    <property type="entry name" value="Family A G protein-coupled receptor-like"/>
    <property type="match status" value="1"/>
</dbReference>
<feature type="transmembrane region" description="Helical" evidence="5">
    <location>
        <begin position="124"/>
        <end position="147"/>
    </location>
</feature>
<evidence type="ECO:0000259" key="6">
    <source>
        <dbReference type="PROSITE" id="PS50262"/>
    </source>
</evidence>
<feature type="transmembrane region" description="Helical" evidence="5">
    <location>
        <begin position="248"/>
        <end position="265"/>
    </location>
</feature>
<dbReference type="PANTHER" id="PTHR46641">
    <property type="entry name" value="FMRFAMIDE RECEPTOR-RELATED"/>
    <property type="match status" value="1"/>
</dbReference>
<dbReference type="AlphaFoldDB" id="R7V780"/>
<dbReference type="GO" id="GO:0016020">
    <property type="term" value="C:membrane"/>
    <property type="evidence" value="ECO:0007669"/>
    <property type="project" value="UniProtKB-SubCell"/>
</dbReference>
<comment type="subcellular location">
    <subcellularLocation>
        <location evidence="1">Membrane</location>
    </subcellularLocation>
</comment>
<dbReference type="PANTHER" id="PTHR46641:SF2">
    <property type="entry name" value="FMRFAMIDE RECEPTOR"/>
    <property type="match status" value="1"/>
</dbReference>
<keyword evidence="4 5" id="KW-0472">Membrane</keyword>
<dbReference type="Pfam" id="PF00001">
    <property type="entry name" value="7tm_1"/>
    <property type="match status" value="1"/>
</dbReference>
<evidence type="ECO:0000256" key="1">
    <source>
        <dbReference type="ARBA" id="ARBA00004370"/>
    </source>
</evidence>
<gene>
    <name evidence="7" type="ORF">CAPTEDRAFT_215933</name>
</gene>
<keyword evidence="3 5" id="KW-1133">Transmembrane helix</keyword>
<feature type="transmembrane region" description="Helical" evidence="5">
    <location>
        <begin position="159"/>
        <end position="185"/>
    </location>
</feature>
<organism evidence="7">
    <name type="scientific">Capitella teleta</name>
    <name type="common">Polychaete worm</name>
    <dbReference type="NCBI Taxonomy" id="283909"/>
    <lineage>
        <taxon>Eukaryota</taxon>
        <taxon>Metazoa</taxon>
        <taxon>Spiralia</taxon>
        <taxon>Lophotrochozoa</taxon>
        <taxon>Annelida</taxon>
        <taxon>Polychaeta</taxon>
        <taxon>Sedentaria</taxon>
        <taxon>Scolecida</taxon>
        <taxon>Capitellidae</taxon>
        <taxon>Capitella</taxon>
    </lineage>
</organism>
<reference evidence="9" key="1">
    <citation type="submission" date="2012-12" db="EMBL/GenBank/DDBJ databases">
        <authorList>
            <person name="Hellsten U."/>
            <person name="Grimwood J."/>
            <person name="Chapman J.A."/>
            <person name="Shapiro H."/>
            <person name="Aerts A."/>
            <person name="Otillar R.P."/>
            <person name="Terry A.Y."/>
            <person name="Boore J.L."/>
            <person name="Simakov O."/>
            <person name="Marletaz F."/>
            <person name="Cho S.-J."/>
            <person name="Edsinger-Gonzales E."/>
            <person name="Havlak P."/>
            <person name="Kuo D.-H."/>
            <person name="Larsson T."/>
            <person name="Lv J."/>
            <person name="Arendt D."/>
            <person name="Savage R."/>
            <person name="Osoegawa K."/>
            <person name="de Jong P."/>
            <person name="Lindberg D.R."/>
            <person name="Seaver E.C."/>
            <person name="Weisblat D.A."/>
            <person name="Putnam N.H."/>
            <person name="Grigoriev I.V."/>
            <person name="Rokhsar D.S."/>
        </authorList>
    </citation>
    <scope>NUCLEOTIDE SEQUENCE</scope>
    <source>
        <strain evidence="9">I ESC-2004</strain>
    </source>
</reference>
<keyword evidence="2 5" id="KW-0812">Transmembrane</keyword>
<dbReference type="Gene3D" id="1.20.1070.10">
    <property type="entry name" value="Rhodopsin 7-helix transmembrane proteins"/>
    <property type="match status" value="1"/>
</dbReference>
<dbReference type="InterPro" id="IPR000276">
    <property type="entry name" value="GPCR_Rhodpsn"/>
</dbReference>
<evidence type="ECO:0000256" key="5">
    <source>
        <dbReference type="SAM" id="Phobius"/>
    </source>
</evidence>
<dbReference type="PROSITE" id="PS50262">
    <property type="entry name" value="G_PROTEIN_RECEP_F1_2"/>
    <property type="match status" value="1"/>
</dbReference>
<dbReference type="HOGENOM" id="CLU_009579_24_7_1"/>
<dbReference type="Proteomes" id="UP000014760">
    <property type="component" value="Unassembled WGS sequence"/>
</dbReference>
<dbReference type="InterPro" id="IPR017452">
    <property type="entry name" value="GPCR_Rhodpsn_7TM"/>
</dbReference>
<dbReference type="InterPro" id="IPR052954">
    <property type="entry name" value="GPCR-Ligand_Int"/>
</dbReference>
<sequence length="464" mass="52725">MAGSEVWTLQAATIPTLSVASSSVSLEQLSSILVRCTKNYIDVRFNLISLQLKAESRVPWNPISYIDNRMYNGGESTSHHVIAQGSYAAMAVSMSTEAPSFINDTTNGSKTLGNEGATEAECSLFLFITYAVVMGSMCVFGLIGNTLSFMVLQWEKQNYVATFLLQVMAVVDNMFLCTTGYTLIYSATTVFLEETNQYLMPFNTVFIHPLVHISQLSTVWITVLIAFNRYIAICKPFQAPKLCTITRVRLQVFIMFVCIIVYNIPRFLEQQLVYKIDPVTNQTVPENEGTPLLRDKRYNIIYESLLYCLFVFLGPLVILIVLNTCLIRELMRARKRLLERQLPASMTGEDQENNLTLVMIVIILIFLVCQSPAFLNQLLYLNIGEDYYICGKAYFYYYHISNLMVTANSSLNFVVYCIFRKQFRQRLRAFCHRGQRQSLIMTDAYKCNGGTASIYSRNTNPVAL</sequence>
<dbReference type="STRING" id="283909.R7V780"/>
<dbReference type="OMA" id="WEYRIDD"/>
<evidence type="ECO:0000256" key="2">
    <source>
        <dbReference type="ARBA" id="ARBA00022692"/>
    </source>
</evidence>
<dbReference type="EMBL" id="KB294622">
    <property type="protein sequence ID" value="ELU14312.1"/>
    <property type="molecule type" value="Genomic_DNA"/>
</dbReference>
<dbReference type="OrthoDB" id="6281784at2759"/>
<dbReference type="EMBL" id="AMQN01004896">
    <property type="status" value="NOT_ANNOTATED_CDS"/>
    <property type="molecule type" value="Genomic_DNA"/>
</dbReference>
<keyword evidence="9" id="KW-1185">Reference proteome</keyword>
<feature type="transmembrane region" description="Helical" evidence="5">
    <location>
        <begin position="395"/>
        <end position="419"/>
    </location>
</feature>
<dbReference type="CDD" id="cd14978">
    <property type="entry name" value="7tmA_FMRFamide_R-like"/>
    <property type="match status" value="1"/>
</dbReference>
<feature type="transmembrane region" description="Helical" evidence="5">
    <location>
        <begin position="205"/>
        <end position="227"/>
    </location>
</feature>
<evidence type="ECO:0000313" key="9">
    <source>
        <dbReference type="Proteomes" id="UP000014760"/>
    </source>
</evidence>
<evidence type="ECO:0000256" key="4">
    <source>
        <dbReference type="ARBA" id="ARBA00023136"/>
    </source>
</evidence>
<evidence type="ECO:0000313" key="8">
    <source>
        <dbReference type="EnsemblMetazoa" id="CapteP215933"/>
    </source>
</evidence>
<dbReference type="EnsemblMetazoa" id="CapteT215933">
    <property type="protein sequence ID" value="CapteP215933"/>
    <property type="gene ID" value="CapteG215933"/>
</dbReference>
<name>R7V780_CAPTE</name>
<dbReference type="GO" id="GO:0004930">
    <property type="term" value="F:G protein-coupled receptor activity"/>
    <property type="evidence" value="ECO:0007669"/>
    <property type="project" value="InterPro"/>
</dbReference>
<dbReference type="PRINTS" id="PR00237">
    <property type="entry name" value="GPCRRHODOPSN"/>
</dbReference>
<evidence type="ECO:0000256" key="3">
    <source>
        <dbReference type="ARBA" id="ARBA00022989"/>
    </source>
</evidence>
<reference evidence="7 9" key="2">
    <citation type="journal article" date="2013" name="Nature">
        <title>Insights into bilaterian evolution from three spiralian genomes.</title>
        <authorList>
            <person name="Simakov O."/>
            <person name="Marletaz F."/>
            <person name="Cho S.J."/>
            <person name="Edsinger-Gonzales E."/>
            <person name="Havlak P."/>
            <person name="Hellsten U."/>
            <person name="Kuo D.H."/>
            <person name="Larsson T."/>
            <person name="Lv J."/>
            <person name="Arendt D."/>
            <person name="Savage R."/>
            <person name="Osoegawa K."/>
            <person name="de Jong P."/>
            <person name="Grimwood J."/>
            <person name="Chapman J.A."/>
            <person name="Shapiro H."/>
            <person name="Aerts A."/>
            <person name="Otillar R.P."/>
            <person name="Terry A.Y."/>
            <person name="Boore J.L."/>
            <person name="Grigoriev I.V."/>
            <person name="Lindberg D.R."/>
            <person name="Seaver E.C."/>
            <person name="Weisblat D.A."/>
            <person name="Putnam N.H."/>
            <person name="Rokhsar D.S."/>
        </authorList>
    </citation>
    <scope>NUCLEOTIDE SEQUENCE</scope>
    <source>
        <strain evidence="7 9">I ESC-2004</strain>
    </source>
</reference>
<feature type="transmembrane region" description="Helical" evidence="5">
    <location>
        <begin position="355"/>
        <end position="375"/>
    </location>
</feature>
<reference evidence="8" key="3">
    <citation type="submission" date="2015-06" db="UniProtKB">
        <authorList>
            <consortium name="EnsemblMetazoa"/>
        </authorList>
    </citation>
    <scope>IDENTIFICATION</scope>
</reference>